<proteinExistence type="predicted"/>
<keyword evidence="2" id="KW-1185">Reference proteome</keyword>
<protein>
    <submittedName>
        <fullName evidence="1">Uncharacterized protein</fullName>
    </submittedName>
</protein>
<dbReference type="EMBL" id="JRFU01000135">
    <property type="protein sequence ID" value="PWE86036.1"/>
    <property type="molecule type" value="Genomic_DNA"/>
</dbReference>
<dbReference type="Proteomes" id="UP000245288">
    <property type="component" value="Unassembled WGS sequence"/>
</dbReference>
<dbReference type="AlphaFoldDB" id="A0A2V1JPE7"/>
<organism evidence="1 2">
    <name type="scientific">Eubacterium ramulus</name>
    <dbReference type="NCBI Taxonomy" id="39490"/>
    <lineage>
        <taxon>Bacteria</taxon>
        <taxon>Bacillati</taxon>
        <taxon>Bacillota</taxon>
        <taxon>Clostridia</taxon>
        <taxon>Eubacteriales</taxon>
        <taxon>Eubacteriaceae</taxon>
        <taxon>Eubacterium</taxon>
    </lineage>
</organism>
<dbReference type="RefSeq" id="WP_109216258.1">
    <property type="nucleotide sequence ID" value="NZ_JRFU01000135.1"/>
</dbReference>
<comment type="caution">
    <text evidence="1">The sequence shown here is derived from an EMBL/GenBank/DDBJ whole genome shotgun (WGS) entry which is preliminary data.</text>
</comment>
<gene>
    <name evidence="1" type="ORF">LG34_12370</name>
</gene>
<reference evidence="1 2" key="1">
    <citation type="submission" date="2014-09" db="EMBL/GenBank/DDBJ databases">
        <title>Butyrate-producing bacteria isolated from human gut.</title>
        <authorList>
            <person name="Zhang Q."/>
            <person name="Zhao L."/>
        </authorList>
    </citation>
    <scope>NUCLEOTIDE SEQUENCE [LARGE SCALE GENOMIC DNA]</scope>
    <source>
        <strain evidence="1 2">21</strain>
    </source>
</reference>
<evidence type="ECO:0000313" key="1">
    <source>
        <dbReference type="EMBL" id="PWE86036.1"/>
    </source>
</evidence>
<dbReference type="OrthoDB" id="9807790at2"/>
<evidence type="ECO:0000313" key="2">
    <source>
        <dbReference type="Proteomes" id="UP000245288"/>
    </source>
</evidence>
<sequence length="157" mass="18339">MDFQYKLIVSNQTFYKEFEIPAELERVKLGSTSNCEFRLNSELFFEDIEISLQKKDGWNILCSDNLYISRGDARKLLFSELSHDDVVNICYVNSGEFAFQVRFLIDFEAEIPRYDWYIKMDEVPHITISDTRGSEIEYGKGTAVYIEKTKNGIVITE</sequence>
<name>A0A2V1JPE7_EUBRA</name>
<accession>A0A2V1JPE7</accession>